<gene>
    <name evidence="5" type="ORF">B7P43_G01034</name>
</gene>
<protein>
    <recommendedName>
        <fullName evidence="2">Cilia- and flagella-associated protein 126</fullName>
    </recommendedName>
</protein>
<evidence type="ECO:0000313" key="6">
    <source>
        <dbReference type="Proteomes" id="UP000235965"/>
    </source>
</evidence>
<dbReference type="PANTHER" id="PTHR34639">
    <property type="entry name" value="PROTEIN FLATTOP"/>
    <property type="match status" value="1"/>
</dbReference>
<dbReference type="PANTHER" id="PTHR34639:SF1">
    <property type="entry name" value="PROTEIN FLATTOP"/>
    <property type="match status" value="1"/>
</dbReference>
<sequence>MLLQFDREFKAKRLGNWEVPKWYPDRPRPPRKTPTRIIVNERGHLLPGIQRAPGDSAWGNYKGTWDLPKKISRKLAYELTQPPLSRLTPWERRSSHVPLTTPGTVVSTQVEDKEGKTEVSLPQHGDKENNPTGGHDEDIMKPKSSGATPPGSAGPLCVAGHSATSSKLTGVTRHDSINHKSRTPTPVNNTHPPTPLLPKPHTPTPPLPTKSHTPTPPISTKTRPPTPPTGLKPPLAGAYSNFQIAKQLHRENLQHRPLPDTVDDKQYRALEANRAPYPGKGLQVEPPRVSAVGYRGYGASGPSQCSKLRVYRPKTAVQLEERKQVEETLPRRPSTGRVSDMQLAICWDLKPPREEDEPRPSAHIDGSNGSVAPAVFALVRQPSPDHGTKENGDGKQGCETKQDCVTKEGCETKQDCGTKEGCNTPPATLERRKEHQSSPNLMTTGHKPAKRLLGARPCMACELKQLPPQYRPRSEYKMAFKAGKPSNSFDSGRACRPQTAAAKQVHVPKPRAPFAKRSYSIDTLRPPFSLWPGHMGQGYPEHWRLASVYQHAYKPVEARRKPLLASVYQ</sequence>
<organism evidence="5 6">
    <name type="scientific">Cryptotermes secundus</name>
    <dbReference type="NCBI Taxonomy" id="105785"/>
    <lineage>
        <taxon>Eukaryota</taxon>
        <taxon>Metazoa</taxon>
        <taxon>Ecdysozoa</taxon>
        <taxon>Arthropoda</taxon>
        <taxon>Hexapoda</taxon>
        <taxon>Insecta</taxon>
        <taxon>Pterygota</taxon>
        <taxon>Neoptera</taxon>
        <taxon>Polyneoptera</taxon>
        <taxon>Dictyoptera</taxon>
        <taxon>Blattodea</taxon>
        <taxon>Blattoidea</taxon>
        <taxon>Termitoidae</taxon>
        <taxon>Kalotermitidae</taxon>
        <taxon>Cryptotermitinae</taxon>
        <taxon>Cryptotermes</taxon>
    </lineage>
</organism>
<evidence type="ECO:0000256" key="3">
    <source>
        <dbReference type="SAM" id="MobiDB-lite"/>
    </source>
</evidence>
<evidence type="ECO:0000259" key="4">
    <source>
        <dbReference type="Pfam" id="PF16071"/>
    </source>
</evidence>
<dbReference type="InterPro" id="IPR032084">
    <property type="entry name" value="DUF4812"/>
</dbReference>
<dbReference type="CDD" id="cd23705">
    <property type="entry name" value="Flattop"/>
    <property type="match status" value="1"/>
</dbReference>
<evidence type="ECO:0000256" key="2">
    <source>
        <dbReference type="ARBA" id="ARBA00033306"/>
    </source>
</evidence>
<proteinExistence type="inferred from homology"/>
<name>A0A2J7PG13_9NEOP</name>
<dbReference type="GO" id="GO:0044782">
    <property type="term" value="P:cilium organization"/>
    <property type="evidence" value="ECO:0007669"/>
    <property type="project" value="TreeGrafter"/>
</dbReference>
<dbReference type="Pfam" id="PF22611">
    <property type="entry name" value="CFAP126"/>
    <property type="match status" value="1"/>
</dbReference>
<dbReference type="OrthoDB" id="521617at2759"/>
<evidence type="ECO:0000256" key="1">
    <source>
        <dbReference type="ARBA" id="ARBA00009887"/>
    </source>
</evidence>
<dbReference type="STRING" id="105785.A0A2J7PG13"/>
<evidence type="ECO:0000313" key="5">
    <source>
        <dbReference type="EMBL" id="PNF15268.1"/>
    </source>
</evidence>
<dbReference type="GO" id="GO:0036064">
    <property type="term" value="C:ciliary basal body"/>
    <property type="evidence" value="ECO:0007669"/>
    <property type="project" value="TreeGrafter"/>
</dbReference>
<dbReference type="EMBL" id="NEVH01025635">
    <property type="protein sequence ID" value="PNF15268.1"/>
    <property type="molecule type" value="Genomic_DNA"/>
</dbReference>
<feature type="region of interest" description="Disordered" evidence="3">
    <location>
        <begin position="89"/>
        <end position="235"/>
    </location>
</feature>
<dbReference type="Proteomes" id="UP000235965">
    <property type="component" value="Unassembled WGS sequence"/>
</dbReference>
<dbReference type="AlphaFoldDB" id="A0A2J7PG13"/>
<feature type="compositionally biased region" description="Basic and acidic residues" evidence="3">
    <location>
        <begin position="124"/>
        <end position="141"/>
    </location>
</feature>
<feature type="domain" description="DUF4812" evidence="4">
    <location>
        <begin position="506"/>
        <end position="569"/>
    </location>
</feature>
<keyword evidence="6" id="KW-1185">Reference proteome</keyword>
<comment type="caution">
    <text evidence="5">The sequence shown here is derived from an EMBL/GenBank/DDBJ whole genome shotgun (WGS) entry which is preliminary data.</text>
</comment>
<feature type="compositionally biased region" description="Low complexity" evidence="3">
    <location>
        <begin position="209"/>
        <end position="223"/>
    </location>
</feature>
<feature type="compositionally biased region" description="Pro residues" evidence="3">
    <location>
        <begin position="192"/>
        <end position="208"/>
    </location>
</feature>
<dbReference type="InParanoid" id="A0A2J7PG13"/>
<accession>A0A2J7PG13</accession>
<feature type="region of interest" description="Disordered" evidence="3">
    <location>
        <begin position="415"/>
        <end position="446"/>
    </location>
</feature>
<reference evidence="5 6" key="1">
    <citation type="submission" date="2017-12" db="EMBL/GenBank/DDBJ databases">
        <title>Hemimetabolous genomes reveal molecular basis of termite eusociality.</title>
        <authorList>
            <person name="Harrison M.C."/>
            <person name="Jongepier E."/>
            <person name="Robertson H.M."/>
            <person name="Arning N."/>
            <person name="Bitard-Feildel T."/>
            <person name="Chao H."/>
            <person name="Childers C.P."/>
            <person name="Dinh H."/>
            <person name="Doddapaneni H."/>
            <person name="Dugan S."/>
            <person name="Gowin J."/>
            <person name="Greiner C."/>
            <person name="Han Y."/>
            <person name="Hu H."/>
            <person name="Hughes D.S.T."/>
            <person name="Huylmans A.-K."/>
            <person name="Kemena C."/>
            <person name="Kremer L.P.M."/>
            <person name="Lee S.L."/>
            <person name="Lopez-Ezquerra A."/>
            <person name="Mallet L."/>
            <person name="Monroy-Kuhn J.M."/>
            <person name="Moser A."/>
            <person name="Murali S.C."/>
            <person name="Muzny D.M."/>
            <person name="Otani S."/>
            <person name="Piulachs M.-D."/>
            <person name="Poelchau M."/>
            <person name="Qu J."/>
            <person name="Schaub F."/>
            <person name="Wada-Katsumata A."/>
            <person name="Worley K.C."/>
            <person name="Xie Q."/>
            <person name="Ylla G."/>
            <person name="Poulsen M."/>
            <person name="Gibbs R.A."/>
            <person name="Schal C."/>
            <person name="Richards S."/>
            <person name="Belles X."/>
            <person name="Korb J."/>
            <person name="Bornberg-Bauer E."/>
        </authorList>
    </citation>
    <scope>NUCLEOTIDE SEQUENCE [LARGE SCALE GENOMIC DNA]</scope>
    <source>
        <tissue evidence="5">Whole body</tissue>
    </source>
</reference>
<comment type="similarity">
    <text evidence="1">Belongs to the Flattop family.</text>
</comment>
<feature type="compositionally biased region" description="Polar residues" evidence="3">
    <location>
        <begin position="97"/>
        <end position="109"/>
    </location>
</feature>
<dbReference type="InterPro" id="IPR038797">
    <property type="entry name" value="Fltp"/>
</dbReference>
<dbReference type="Pfam" id="PF16071">
    <property type="entry name" value="DUF4812"/>
    <property type="match status" value="1"/>
</dbReference>